<gene>
    <name evidence="1" type="ORF">SAMN05216223_107249</name>
</gene>
<dbReference type="Proteomes" id="UP000236754">
    <property type="component" value="Unassembled WGS sequence"/>
</dbReference>
<keyword evidence="2" id="KW-1185">Reference proteome</keyword>
<accession>A0A1H6BVX2</accession>
<name>A0A1H6BVX2_9ACTN</name>
<evidence type="ECO:0000313" key="2">
    <source>
        <dbReference type="Proteomes" id="UP000236754"/>
    </source>
</evidence>
<sequence length="140" mass="16157">MQYRRLAHSRRPQNRVPRTLGELLFARQWPGAGAAYCVALATFRTSADATFLAAYLDRYLRLPDLYYDQPAALGRLWLLDAKLGTHQAEQFLAPDGLWQQWIDGPPSKDYNTLDHYRKFIGQLCLFADQRARHCTRQGDT</sequence>
<protein>
    <submittedName>
        <fullName evidence="1">Uncharacterized protein</fullName>
    </submittedName>
</protein>
<reference evidence="1 2" key="1">
    <citation type="submission" date="2016-10" db="EMBL/GenBank/DDBJ databases">
        <authorList>
            <person name="de Groot N.N."/>
        </authorList>
    </citation>
    <scope>NUCLEOTIDE SEQUENCE [LARGE SCALE GENOMIC DNA]</scope>
    <source>
        <strain evidence="1 2">CGMCC 4.2023</strain>
    </source>
</reference>
<dbReference type="Pfam" id="PF19463">
    <property type="entry name" value="DUF6000"/>
    <property type="match status" value="1"/>
</dbReference>
<dbReference type="AlphaFoldDB" id="A0A1H6BVX2"/>
<organism evidence="1 2">
    <name type="scientific">Actinacidiphila yanglinensis</name>
    <dbReference type="NCBI Taxonomy" id="310779"/>
    <lineage>
        <taxon>Bacteria</taxon>
        <taxon>Bacillati</taxon>
        <taxon>Actinomycetota</taxon>
        <taxon>Actinomycetes</taxon>
        <taxon>Kitasatosporales</taxon>
        <taxon>Streptomycetaceae</taxon>
        <taxon>Actinacidiphila</taxon>
    </lineage>
</organism>
<dbReference type="InterPro" id="IPR046042">
    <property type="entry name" value="DUF6000"/>
</dbReference>
<proteinExistence type="predicted"/>
<evidence type="ECO:0000313" key="1">
    <source>
        <dbReference type="EMBL" id="SEG64316.1"/>
    </source>
</evidence>
<dbReference type="EMBL" id="FNVU01000007">
    <property type="protein sequence ID" value="SEG64316.1"/>
    <property type="molecule type" value="Genomic_DNA"/>
</dbReference>